<evidence type="ECO:0000259" key="1">
    <source>
        <dbReference type="Pfam" id="PF03724"/>
    </source>
</evidence>
<feature type="domain" description="DUF4377" evidence="2">
    <location>
        <begin position="7"/>
        <end position="83"/>
    </location>
</feature>
<accession>A0A2S7KTA3</accession>
<sequence>MKEKTLWVNSAKVDCTGVGPMQCYQVKETEDGPWNLFYFDIEGFEFEPGFIYRIQVQVDSLLPEELAADKSLLEFKLLAVLSKEMDPVMELNDIWKLTELNGNPVVDDQRTGELPTLEINTRTLTVIGYDGCNNFRGKIESLSMNKLLFGPLATTRKMCPDMTIPAELGPTLASVSMYIKDGVELQLFDSTNKLVCRFKKID</sequence>
<dbReference type="PANTHER" id="PTHR35535">
    <property type="entry name" value="HEAT SHOCK PROTEIN HSLJ"/>
    <property type="match status" value="1"/>
</dbReference>
<dbReference type="InterPro" id="IPR025485">
    <property type="entry name" value="DUF4377"/>
</dbReference>
<dbReference type="InterPro" id="IPR053147">
    <property type="entry name" value="Hsp_HslJ-like"/>
</dbReference>
<feature type="domain" description="DUF306" evidence="1">
    <location>
        <begin position="93"/>
        <end position="198"/>
    </location>
</feature>
<organism evidence="3 4">
    <name type="scientific">Aureitalea marina</name>
    <dbReference type="NCBI Taxonomy" id="930804"/>
    <lineage>
        <taxon>Bacteria</taxon>
        <taxon>Pseudomonadati</taxon>
        <taxon>Bacteroidota</taxon>
        <taxon>Flavobacteriia</taxon>
        <taxon>Flavobacteriales</taxon>
        <taxon>Flavobacteriaceae</taxon>
        <taxon>Aureitalea</taxon>
    </lineage>
</organism>
<protein>
    <recommendedName>
        <fullName evidence="5">DUF4377 domain-containing protein</fullName>
    </recommendedName>
</protein>
<evidence type="ECO:0008006" key="5">
    <source>
        <dbReference type="Google" id="ProtNLM"/>
    </source>
</evidence>
<name>A0A2S7KTA3_9FLAO</name>
<dbReference type="InterPro" id="IPR038670">
    <property type="entry name" value="HslJ-like_sf"/>
</dbReference>
<reference evidence="3 4" key="1">
    <citation type="submission" date="2016-11" db="EMBL/GenBank/DDBJ databases">
        <title>Trade-off between light-utilization and light-protection in marine flavobacteria.</title>
        <authorList>
            <person name="Kumagai Y."/>
        </authorList>
    </citation>
    <scope>NUCLEOTIDE SEQUENCE [LARGE SCALE GENOMIC DNA]</scope>
    <source>
        <strain evidence="3 4">NBRC 107741</strain>
    </source>
</reference>
<evidence type="ECO:0000259" key="2">
    <source>
        <dbReference type="Pfam" id="PF14302"/>
    </source>
</evidence>
<dbReference type="Pfam" id="PF14302">
    <property type="entry name" value="DUF4377"/>
    <property type="match status" value="1"/>
</dbReference>
<dbReference type="EMBL" id="MQUB01000001">
    <property type="protein sequence ID" value="PQB05859.1"/>
    <property type="molecule type" value="Genomic_DNA"/>
</dbReference>
<dbReference type="Pfam" id="PF03724">
    <property type="entry name" value="META"/>
    <property type="match status" value="1"/>
</dbReference>
<gene>
    <name evidence="3" type="ORF">BST85_13850</name>
</gene>
<dbReference type="Proteomes" id="UP000239800">
    <property type="component" value="Unassembled WGS sequence"/>
</dbReference>
<dbReference type="PANTHER" id="PTHR35535:SF1">
    <property type="entry name" value="HEAT SHOCK PROTEIN HSLJ"/>
    <property type="match status" value="1"/>
</dbReference>
<keyword evidence="4" id="KW-1185">Reference proteome</keyword>
<dbReference type="AlphaFoldDB" id="A0A2S7KTA3"/>
<proteinExistence type="predicted"/>
<dbReference type="InterPro" id="IPR005184">
    <property type="entry name" value="DUF306_Meta_HslJ"/>
</dbReference>
<comment type="caution">
    <text evidence="3">The sequence shown here is derived from an EMBL/GenBank/DDBJ whole genome shotgun (WGS) entry which is preliminary data.</text>
</comment>
<evidence type="ECO:0000313" key="3">
    <source>
        <dbReference type="EMBL" id="PQB05859.1"/>
    </source>
</evidence>
<dbReference type="Gene3D" id="2.40.128.270">
    <property type="match status" value="1"/>
</dbReference>
<evidence type="ECO:0000313" key="4">
    <source>
        <dbReference type="Proteomes" id="UP000239800"/>
    </source>
</evidence>